<dbReference type="GO" id="GO:0005886">
    <property type="term" value="C:plasma membrane"/>
    <property type="evidence" value="ECO:0007669"/>
    <property type="project" value="TreeGrafter"/>
</dbReference>
<dbReference type="AlphaFoldDB" id="A0A3E0UFH5"/>
<name>A0A3E0UFH5_9GAMM</name>
<proteinExistence type="predicted"/>
<organism evidence="2 3">
    <name type="scientific">Thalassotalea euphylliae</name>
    <dbReference type="NCBI Taxonomy" id="1655234"/>
    <lineage>
        <taxon>Bacteria</taxon>
        <taxon>Pseudomonadati</taxon>
        <taxon>Pseudomonadota</taxon>
        <taxon>Gammaproteobacteria</taxon>
        <taxon>Alteromonadales</taxon>
        <taxon>Colwelliaceae</taxon>
        <taxon>Thalassotalea</taxon>
    </lineage>
</organism>
<evidence type="ECO:0000313" key="3">
    <source>
        <dbReference type="Proteomes" id="UP000256999"/>
    </source>
</evidence>
<dbReference type="SUPFAM" id="SSF82714">
    <property type="entry name" value="Multidrug efflux transporter AcrB TolC docking domain, DN and DC subdomains"/>
    <property type="match status" value="2"/>
</dbReference>
<keyword evidence="1" id="KW-1133">Transmembrane helix</keyword>
<protein>
    <submittedName>
        <fullName evidence="2">AcrB/AcrD/AcrF family protein</fullName>
    </submittedName>
</protein>
<dbReference type="InterPro" id="IPR027463">
    <property type="entry name" value="AcrB_DN_DC_subdom"/>
</dbReference>
<dbReference type="EMBL" id="QUOV01000001">
    <property type="protein sequence ID" value="REL35771.1"/>
    <property type="molecule type" value="Genomic_DNA"/>
</dbReference>
<keyword evidence="1" id="KW-0812">Transmembrane</keyword>
<dbReference type="InterPro" id="IPR001036">
    <property type="entry name" value="Acrflvin-R"/>
</dbReference>
<feature type="transmembrane region" description="Helical" evidence="1">
    <location>
        <begin position="964"/>
        <end position="984"/>
    </location>
</feature>
<dbReference type="PANTHER" id="PTHR32063:SF33">
    <property type="entry name" value="RND SUPERFAMILY EFFLUX PUMP PERMEASE COMPONENT"/>
    <property type="match status" value="1"/>
</dbReference>
<reference evidence="2 3" key="1">
    <citation type="submission" date="2018-08" db="EMBL/GenBank/DDBJ databases">
        <title>Thalassotalea euphylliae genome.</title>
        <authorList>
            <person name="Summers S."/>
            <person name="Rice S.A."/>
            <person name="Freckelton M.L."/>
            <person name="Nedved B.T."/>
            <person name="Hadfield M.G."/>
        </authorList>
    </citation>
    <scope>NUCLEOTIDE SEQUENCE [LARGE SCALE GENOMIC DNA]</scope>
    <source>
        <strain evidence="2 3">H2</strain>
    </source>
</reference>
<feature type="transmembrane region" description="Helical" evidence="1">
    <location>
        <begin position="521"/>
        <end position="543"/>
    </location>
</feature>
<feature type="transmembrane region" description="Helical" evidence="1">
    <location>
        <begin position="332"/>
        <end position="353"/>
    </location>
</feature>
<feature type="transmembrane region" description="Helical" evidence="1">
    <location>
        <begin position="893"/>
        <end position="915"/>
    </location>
</feature>
<feature type="transmembrane region" description="Helical" evidence="1">
    <location>
        <begin position="423"/>
        <end position="446"/>
    </location>
</feature>
<comment type="caution">
    <text evidence="2">The sequence shown here is derived from an EMBL/GenBank/DDBJ whole genome shotgun (WGS) entry which is preliminary data.</text>
</comment>
<feature type="transmembrane region" description="Helical" evidence="1">
    <location>
        <begin position="996"/>
        <end position="1022"/>
    </location>
</feature>
<sequence>MIRFFAAHPTAANLVMLVFIILGAISLPEIKRETFPEIKSYAVDISVPYPGAGPIDVERGICLPLEDALDGISFIEEKVCDARQNLGLMTVKMKEQGDFDKFIDDVKTSVDSVNDFPQEAEVAIVSEKGRTQDVVAIALTADISRAELKTLAEQVKQSLLQNPLIPLVEIQGFSERQLRIEVPSYNLRKYGLSLDQLAAKIEQQDLDLPLGTLTTSHQELQIRFDDERRTVAELAELVVLSGSEGGEVRLGDIAKIQDTFELAEEKVAFNGQPTALLKVLKNTQDDSLDVLAAVEKVVTEQRANLPAQVSLSLTQDATSIVKDRINMLATNAWQGLVLVFAVMWLFFTIRYAFWVVMGLPVSFLMSFFLLGHLGITINMISMVALLLALGILMDDAIVISESIASQIKKGLQPLEATIEGTKAVARGVASSFATTLSIFIGLIFLAGDLGQILKVIPIVLISVITVSLIEAFFILPSHLYHSLHHAEKQAPKPFRLAFDKKFEVLRVSVFKKVEQLIDYRYAFVGGVIALFFLSVSLLASGVLKFSAFPSIEGDIVQARVLMPSGTPLTRTEAVVNQLIEALEKTNATMSKDEQDKLVRAVTVSYNQNADAYDTGAHLATVTVDLLAAEQRNSKMQDIINLWRSHTQDNPTLIAEAKTIAFKEPAIGPSGRALEIRLSGDDFDELTQASLNLQDWLGGYPGVQNLTTDLRPGKPIFSVKLKSGAVNLGITAQEIARQTRAAFQGVKVLETYVGLDTFEVTVKLAPESRDEFQDFDNFVIIHPEHKVEIPLSSIATIEWQQEYSRIGRVDNRRTVTVYGDIDTQVNNTVAVITDLKQRWLDDFQSAFPNIQISFEGEIKNSATTQQSMMRAFLLGLFGVFILLSFQFKSYVEPVIVMVAIPLALIGVIWGHVIMGLNFTMPSMLGFVSLAGIVVNDSILLVEFVKRRVHEGLSVHAAAAKASYDRFRAVFLTSVTTIAGMTPLLFESSLQAQVLIPLATSIVFGIAMSTLLVLFVIPCLYSILEDFGVAKPETLTPLNNPEQGREVGINQAHSS</sequence>
<dbReference type="PANTHER" id="PTHR32063">
    <property type="match status" value="1"/>
</dbReference>
<dbReference type="GO" id="GO:0042910">
    <property type="term" value="F:xenobiotic transmembrane transporter activity"/>
    <property type="evidence" value="ECO:0007669"/>
    <property type="project" value="TreeGrafter"/>
</dbReference>
<dbReference type="Gene3D" id="3.30.70.1440">
    <property type="entry name" value="Multidrug efflux transporter AcrB pore domain"/>
    <property type="match status" value="1"/>
</dbReference>
<feature type="transmembrane region" description="Helical" evidence="1">
    <location>
        <begin position="6"/>
        <end position="27"/>
    </location>
</feature>
<evidence type="ECO:0000313" key="2">
    <source>
        <dbReference type="EMBL" id="REL35771.1"/>
    </source>
</evidence>
<dbReference type="Gene3D" id="3.30.70.1430">
    <property type="entry name" value="Multidrug efflux transporter AcrB pore domain"/>
    <property type="match status" value="2"/>
</dbReference>
<keyword evidence="1" id="KW-0472">Membrane</keyword>
<dbReference type="RefSeq" id="WP_116000438.1">
    <property type="nucleotide sequence ID" value="NZ_QUOV01000001.1"/>
</dbReference>
<dbReference type="SUPFAM" id="SSF82693">
    <property type="entry name" value="Multidrug efflux transporter AcrB pore domain, PN1, PN2, PC1 and PC2 subdomains"/>
    <property type="match status" value="2"/>
</dbReference>
<dbReference type="OrthoDB" id="5287122at2"/>
<feature type="transmembrane region" description="Helical" evidence="1">
    <location>
        <begin position="452"/>
        <end position="475"/>
    </location>
</feature>
<feature type="transmembrane region" description="Helical" evidence="1">
    <location>
        <begin position="867"/>
        <end position="886"/>
    </location>
</feature>
<dbReference type="PRINTS" id="PR00702">
    <property type="entry name" value="ACRIFLAVINRP"/>
</dbReference>
<accession>A0A3E0UFH5</accession>
<feature type="transmembrane region" description="Helical" evidence="1">
    <location>
        <begin position="921"/>
        <end position="943"/>
    </location>
</feature>
<dbReference type="Gene3D" id="1.20.1640.10">
    <property type="entry name" value="Multidrug efflux transporter AcrB transmembrane domain"/>
    <property type="match status" value="2"/>
</dbReference>
<dbReference type="Pfam" id="PF00873">
    <property type="entry name" value="ACR_tran"/>
    <property type="match status" value="1"/>
</dbReference>
<dbReference type="SUPFAM" id="SSF82866">
    <property type="entry name" value="Multidrug efflux transporter AcrB transmembrane domain"/>
    <property type="match status" value="2"/>
</dbReference>
<dbReference type="Gene3D" id="3.30.70.1320">
    <property type="entry name" value="Multidrug efflux transporter AcrB pore domain like"/>
    <property type="match status" value="1"/>
</dbReference>
<gene>
    <name evidence="2" type="ORF">DXX92_10730</name>
</gene>
<evidence type="ECO:0000256" key="1">
    <source>
        <dbReference type="SAM" id="Phobius"/>
    </source>
</evidence>
<feature type="transmembrane region" description="Helical" evidence="1">
    <location>
        <begin position="365"/>
        <end position="392"/>
    </location>
</feature>
<dbReference type="Gene3D" id="3.30.2090.10">
    <property type="entry name" value="Multidrug efflux transporter AcrB TolC docking domain, DN and DC subdomains"/>
    <property type="match status" value="2"/>
</dbReference>
<dbReference type="Proteomes" id="UP000256999">
    <property type="component" value="Unassembled WGS sequence"/>
</dbReference>